<proteinExistence type="predicted"/>
<protein>
    <submittedName>
        <fullName evidence="3">ClpP/crotonase</fullName>
    </submittedName>
</protein>
<dbReference type="Pfam" id="PF00378">
    <property type="entry name" value="ECH_1"/>
    <property type="match status" value="1"/>
</dbReference>
<comment type="pathway">
    <text evidence="1">Mycotoxin biosynthesis.</text>
</comment>
<dbReference type="OrthoDB" id="410701at2759"/>
<evidence type="ECO:0000313" key="4">
    <source>
        <dbReference type="Proteomes" id="UP000799750"/>
    </source>
</evidence>
<name>A0A6A6QVA5_9PEZI</name>
<gene>
    <name evidence="3" type="ORF">BU16DRAFT_366653</name>
</gene>
<evidence type="ECO:0000256" key="2">
    <source>
        <dbReference type="ARBA" id="ARBA00023026"/>
    </source>
</evidence>
<reference evidence="3" key="1">
    <citation type="journal article" date="2020" name="Stud. Mycol.">
        <title>101 Dothideomycetes genomes: a test case for predicting lifestyles and emergence of pathogens.</title>
        <authorList>
            <person name="Haridas S."/>
            <person name="Albert R."/>
            <person name="Binder M."/>
            <person name="Bloem J."/>
            <person name="Labutti K."/>
            <person name="Salamov A."/>
            <person name="Andreopoulos B."/>
            <person name="Baker S."/>
            <person name="Barry K."/>
            <person name="Bills G."/>
            <person name="Bluhm B."/>
            <person name="Cannon C."/>
            <person name="Castanera R."/>
            <person name="Culley D."/>
            <person name="Daum C."/>
            <person name="Ezra D."/>
            <person name="Gonzalez J."/>
            <person name="Henrissat B."/>
            <person name="Kuo A."/>
            <person name="Liang C."/>
            <person name="Lipzen A."/>
            <person name="Lutzoni F."/>
            <person name="Magnuson J."/>
            <person name="Mondo S."/>
            <person name="Nolan M."/>
            <person name="Ohm R."/>
            <person name="Pangilinan J."/>
            <person name="Park H.-J."/>
            <person name="Ramirez L."/>
            <person name="Alfaro M."/>
            <person name="Sun H."/>
            <person name="Tritt A."/>
            <person name="Yoshinaga Y."/>
            <person name="Zwiers L.-H."/>
            <person name="Turgeon B."/>
            <person name="Goodwin S."/>
            <person name="Spatafora J."/>
            <person name="Crous P."/>
            <person name="Grigoriev I."/>
        </authorList>
    </citation>
    <scope>NUCLEOTIDE SEQUENCE</scope>
    <source>
        <strain evidence="3">CBS 269.34</strain>
    </source>
</reference>
<evidence type="ECO:0000313" key="3">
    <source>
        <dbReference type="EMBL" id="KAF2496082.1"/>
    </source>
</evidence>
<dbReference type="AlphaFoldDB" id="A0A6A6QVA5"/>
<dbReference type="GO" id="GO:0006635">
    <property type="term" value="P:fatty acid beta-oxidation"/>
    <property type="evidence" value="ECO:0007669"/>
    <property type="project" value="TreeGrafter"/>
</dbReference>
<dbReference type="InterPro" id="IPR029045">
    <property type="entry name" value="ClpP/crotonase-like_dom_sf"/>
</dbReference>
<dbReference type="Proteomes" id="UP000799750">
    <property type="component" value="Unassembled WGS sequence"/>
</dbReference>
<keyword evidence="4" id="KW-1185">Reference proteome</keyword>
<dbReference type="EMBL" id="MU004188">
    <property type="protein sequence ID" value="KAF2496082.1"/>
    <property type="molecule type" value="Genomic_DNA"/>
</dbReference>
<organism evidence="3 4">
    <name type="scientific">Lophium mytilinum</name>
    <dbReference type="NCBI Taxonomy" id="390894"/>
    <lineage>
        <taxon>Eukaryota</taxon>
        <taxon>Fungi</taxon>
        <taxon>Dikarya</taxon>
        <taxon>Ascomycota</taxon>
        <taxon>Pezizomycotina</taxon>
        <taxon>Dothideomycetes</taxon>
        <taxon>Pleosporomycetidae</taxon>
        <taxon>Mytilinidiales</taxon>
        <taxon>Mytilinidiaceae</taxon>
        <taxon>Lophium</taxon>
    </lineage>
</organism>
<sequence>MAEQKYKTFTITPVRSSQHALRVTFSSPPINLIGVDLLNDLHAFLISLQKAEDAPKVVVFSSADEKIWLSHLDLHLISAQYPAPPEVDSQAALHRLGETIQLLNSIPVIFIAEVNGLAVGGGNEFAVNMDMRFAGPDARLGIPEVAGGVVHGGGLHRLAQLIGPARALEWNISAKAIDSKEASRIGWVNSAFESGELLREYVDEFAERVSRFPRGGIEATKKGIQETLAGTGSMENDMKRLVQLAHTQEAQGAISGLIELGDDQTRGSFELELPDASSRYWE</sequence>
<accession>A0A6A6QVA5</accession>
<dbReference type="PANTHER" id="PTHR11941">
    <property type="entry name" value="ENOYL-COA HYDRATASE-RELATED"/>
    <property type="match status" value="1"/>
</dbReference>
<evidence type="ECO:0000256" key="1">
    <source>
        <dbReference type="ARBA" id="ARBA00004685"/>
    </source>
</evidence>
<dbReference type="PANTHER" id="PTHR11941:SF54">
    <property type="entry name" value="ENOYL-COA HYDRATASE, MITOCHONDRIAL"/>
    <property type="match status" value="1"/>
</dbReference>
<keyword evidence="2" id="KW-0843">Virulence</keyword>
<dbReference type="SUPFAM" id="SSF52096">
    <property type="entry name" value="ClpP/crotonase"/>
    <property type="match status" value="1"/>
</dbReference>
<dbReference type="GO" id="GO:0003824">
    <property type="term" value="F:catalytic activity"/>
    <property type="evidence" value="ECO:0007669"/>
    <property type="project" value="UniProtKB-ARBA"/>
</dbReference>
<dbReference type="Gene3D" id="3.90.226.10">
    <property type="entry name" value="2-enoyl-CoA Hydratase, Chain A, domain 1"/>
    <property type="match status" value="1"/>
</dbReference>
<dbReference type="CDD" id="cd06558">
    <property type="entry name" value="crotonase-like"/>
    <property type="match status" value="1"/>
</dbReference>
<dbReference type="InterPro" id="IPR001753">
    <property type="entry name" value="Enoyl-CoA_hydra/iso"/>
</dbReference>